<protein>
    <submittedName>
        <fullName evidence="1">12355_t:CDS:1</fullName>
    </submittedName>
</protein>
<proteinExistence type="predicted"/>
<evidence type="ECO:0000313" key="1">
    <source>
        <dbReference type="EMBL" id="CAG8712044.1"/>
    </source>
</evidence>
<dbReference type="EMBL" id="CAJVPZ010022531">
    <property type="protein sequence ID" value="CAG8712044.1"/>
    <property type="molecule type" value="Genomic_DNA"/>
</dbReference>
<dbReference type="OrthoDB" id="10562402at2759"/>
<feature type="non-terminal residue" evidence="1">
    <location>
        <position position="114"/>
    </location>
</feature>
<keyword evidence="2" id="KW-1185">Reference proteome</keyword>
<sequence>KDNQEPETLNAYAPAPSFIDNCGKKRRENREARISLYSTSLKIKKVKVKRGKISDSNLNDVEKLVIENKELIYEEEERHTHPKLLKLEINEQKITAYLEDKREISIPVSELAKG</sequence>
<gene>
    <name evidence="1" type="ORF">RFULGI_LOCUS10910</name>
</gene>
<reference evidence="1" key="1">
    <citation type="submission" date="2021-06" db="EMBL/GenBank/DDBJ databases">
        <authorList>
            <person name="Kallberg Y."/>
            <person name="Tangrot J."/>
            <person name="Rosling A."/>
        </authorList>
    </citation>
    <scope>NUCLEOTIDE SEQUENCE</scope>
    <source>
        <strain evidence="1">IN212</strain>
    </source>
</reference>
<dbReference type="Proteomes" id="UP000789396">
    <property type="component" value="Unassembled WGS sequence"/>
</dbReference>
<evidence type="ECO:0000313" key="2">
    <source>
        <dbReference type="Proteomes" id="UP000789396"/>
    </source>
</evidence>
<organism evidence="1 2">
    <name type="scientific">Racocetra fulgida</name>
    <dbReference type="NCBI Taxonomy" id="60492"/>
    <lineage>
        <taxon>Eukaryota</taxon>
        <taxon>Fungi</taxon>
        <taxon>Fungi incertae sedis</taxon>
        <taxon>Mucoromycota</taxon>
        <taxon>Glomeromycotina</taxon>
        <taxon>Glomeromycetes</taxon>
        <taxon>Diversisporales</taxon>
        <taxon>Gigasporaceae</taxon>
        <taxon>Racocetra</taxon>
    </lineage>
</organism>
<name>A0A9N9N921_9GLOM</name>
<accession>A0A9N9N921</accession>
<comment type="caution">
    <text evidence="1">The sequence shown here is derived from an EMBL/GenBank/DDBJ whole genome shotgun (WGS) entry which is preliminary data.</text>
</comment>
<dbReference type="AlphaFoldDB" id="A0A9N9N921"/>